<organism evidence="1 2">
    <name type="scientific">Pseudacidovorax intermedius</name>
    <dbReference type="NCBI Taxonomy" id="433924"/>
    <lineage>
        <taxon>Bacteria</taxon>
        <taxon>Pseudomonadati</taxon>
        <taxon>Pseudomonadota</taxon>
        <taxon>Betaproteobacteria</taxon>
        <taxon>Burkholderiales</taxon>
        <taxon>Comamonadaceae</taxon>
        <taxon>Pseudacidovorax</taxon>
    </lineage>
</organism>
<dbReference type="EMBL" id="QQAV01000006">
    <property type="protein sequence ID" value="RDI23375.1"/>
    <property type="molecule type" value="Genomic_DNA"/>
</dbReference>
<comment type="caution">
    <text evidence="1">The sequence shown here is derived from an EMBL/GenBank/DDBJ whole genome shotgun (WGS) entry which is preliminary data.</text>
</comment>
<accession>A0A370FD55</accession>
<dbReference type="NCBIfam" id="TIGR04042">
    <property type="entry name" value="MSMEG_0570_fam"/>
    <property type="match status" value="1"/>
</dbReference>
<keyword evidence="2" id="KW-1185">Reference proteome</keyword>
<evidence type="ECO:0000313" key="2">
    <source>
        <dbReference type="Proteomes" id="UP000255265"/>
    </source>
</evidence>
<dbReference type="Proteomes" id="UP000255265">
    <property type="component" value="Unassembled WGS sequence"/>
</dbReference>
<reference evidence="1 2" key="1">
    <citation type="submission" date="2018-07" db="EMBL/GenBank/DDBJ databases">
        <title>Genomic Encyclopedia of Type Strains, Phase IV (KMG-IV): sequencing the most valuable type-strain genomes for metagenomic binning, comparative biology and taxonomic classification.</title>
        <authorList>
            <person name="Goeker M."/>
        </authorList>
    </citation>
    <scope>NUCLEOTIDE SEQUENCE [LARGE SCALE GENOMIC DNA]</scope>
    <source>
        <strain evidence="1 2">DSM 21352</strain>
    </source>
</reference>
<gene>
    <name evidence="1" type="ORF">DFR41_10679</name>
</gene>
<dbReference type="RefSeq" id="WP_017758741.1">
    <property type="nucleotide sequence ID" value="NZ_QQAV01000006.1"/>
</dbReference>
<sequence>MPAMTYTLRWPDASETTAYSPSLVIQDYFAPGQAYALDDFLQKLREATGIANDRVRAKFGFACSRASDQLADIEARVARHAGQPGAQVQVLAFGPAD</sequence>
<dbReference type="AlphaFoldDB" id="A0A370FD55"/>
<dbReference type="OrthoDB" id="195104at2"/>
<dbReference type="InterPro" id="IPR023846">
    <property type="entry name" value="CHP04042_MSMEG0570"/>
</dbReference>
<proteinExistence type="predicted"/>
<name>A0A370FD55_9BURK</name>
<protein>
    <submittedName>
        <fullName evidence="1">Putative repeat protein (TIGR04042 family)</fullName>
    </submittedName>
</protein>
<evidence type="ECO:0000313" key="1">
    <source>
        <dbReference type="EMBL" id="RDI23375.1"/>
    </source>
</evidence>